<feature type="domain" description="EamA" evidence="2">
    <location>
        <begin position="152"/>
        <end position="286"/>
    </location>
</feature>
<feature type="transmembrane region" description="Helical" evidence="1">
    <location>
        <begin position="95"/>
        <end position="117"/>
    </location>
</feature>
<evidence type="ECO:0000256" key="1">
    <source>
        <dbReference type="SAM" id="Phobius"/>
    </source>
</evidence>
<feature type="transmembrane region" description="Helical" evidence="1">
    <location>
        <begin position="269"/>
        <end position="286"/>
    </location>
</feature>
<keyword evidence="1" id="KW-0472">Membrane</keyword>
<dbReference type="Proteomes" id="UP000076586">
    <property type="component" value="Unassembled WGS sequence"/>
</dbReference>
<dbReference type="Pfam" id="PF00892">
    <property type="entry name" value="EamA"/>
    <property type="match status" value="2"/>
</dbReference>
<proteinExistence type="predicted"/>
<dbReference type="InterPro" id="IPR000620">
    <property type="entry name" value="EamA_dom"/>
</dbReference>
<dbReference type="AlphaFoldDB" id="A0A161LCM9"/>
<keyword evidence="4" id="KW-1185">Reference proteome</keyword>
<dbReference type="OrthoDB" id="9806740at2"/>
<feature type="transmembrane region" description="Helical" evidence="1">
    <location>
        <begin position="41"/>
        <end position="59"/>
    </location>
</feature>
<accession>A0A161LCM9</accession>
<feature type="transmembrane region" description="Helical" evidence="1">
    <location>
        <begin position="71"/>
        <end position="89"/>
    </location>
</feature>
<feature type="transmembrane region" description="Helical" evidence="1">
    <location>
        <begin position="215"/>
        <end position="236"/>
    </location>
</feature>
<comment type="caution">
    <text evidence="3">The sequence shown here is derived from an EMBL/GenBank/DDBJ whole genome shotgun (WGS) entry which is preliminary data.</text>
</comment>
<feature type="transmembrane region" description="Helical" evidence="1">
    <location>
        <begin position="12"/>
        <end position="35"/>
    </location>
</feature>
<gene>
    <name evidence="3" type="ORF">PJIAN_126</name>
</gene>
<evidence type="ECO:0000313" key="4">
    <source>
        <dbReference type="Proteomes" id="UP000076586"/>
    </source>
</evidence>
<dbReference type="PANTHER" id="PTHR22911">
    <property type="entry name" value="ACYL-MALONYL CONDENSING ENZYME-RELATED"/>
    <property type="match status" value="1"/>
</dbReference>
<dbReference type="GO" id="GO:0016020">
    <property type="term" value="C:membrane"/>
    <property type="evidence" value="ECO:0007669"/>
    <property type="project" value="InterPro"/>
</dbReference>
<reference evidence="4" key="1">
    <citation type="submission" date="2016-04" db="EMBL/GenBank/DDBJ databases">
        <title>Draft genome sequence of Paludibacter jiangxiensis strain NM7.</title>
        <authorList>
            <person name="Qiu Y."/>
            <person name="Matsuura N."/>
            <person name="Ohashi A."/>
            <person name="Tourlousse M.D."/>
            <person name="Sekiguchi Y."/>
        </authorList>
    </citation>
    <scope>NUCLEOTIDE SEQUENCE [LARGE SCALE GENOMIC DNA]</scope>
    <source>
        <strain evidence="4">NM7</strain>
    </source>
</reference>
<dbReference type="EMBL" id="BDCR01000001">
    <property type="protein sequence ID" value="GAT61447.1"/>
    <property type="molecule type" value="Genomic_DNA"/>
</dbReference>
<protein>
    <submittedName>
        <fullName evidence="3">Permease of the drug/metabolite transporter DMT superfamily</fullName>
    </submittedName>
</protein>
<feature type="transmembrane region" description="Helical" evidence="1">
    <location>
        <begin position="124"/>
        <end position="146"/>
    </location>
</feature>
<dbReference type="PANTHER" id="PTHR22911:SF76">
    <property type="entry name" value="EAMA DOMAIN-CONTAINING PROTEIN"/>
    <property type="match status" value="1"/>
</dbReference>
<evidence type="ECO:0000259" key="2">
    <source>
        <dbReference type="Pfam" id="PF00892"/>
    </source>
</evidence>
<sequence>MLSQHAHRPWFNYFLLFFGVLCISWSAIFVKLAGISGFGSAFYRMAFGLVAILPLWLRFRKPVTDWHGVKIALLCGLFFACDIALWNTSIMLTKASISTLLGNMAPVWVGFGAVFILKERPGRIFWTGTVIAIFGVAIVVGLDKLAATDFSFGNFLSIAASMFYGAYLLTTRKGRNTLDTFSFTMLSMVSSTVALGVLCLFTRVPMWGFSAPTWWALAALGIVPQMLGWLAINFALAYIKPTVASVTLLSQSILTAIFSIPVLGEFMSLREMIGALIALTGIYLVNTKR</sequence>
<feature type="domain" description="EamA" evidence="2">
    <location>
        <begin position="13"/>
        <end position="140"/>
    </location>
</feature>
<dbReference type="STRING" id="681398.PJIAN_126"/>
<organism evidence="3 4">
    <name type="scientific">Paludibacter jiangxiensis</name>
    <dbReference type="NCBI Taxonomy" id="681398"/>
    <lineage>
        <taxon>Bacteria</taxon>
        <taxon>Pseudomonadati</taxon>
        <taxon>Bacteroidota</taxon>
        <taxon>Bacteroidia</taxon>
        <taxon>Bacteroidales</taxon>
        <taxon>Paludibacteraceae</taxon>
        <taxon>Paludibacter</taxon>
    </lineage>
</organism>
<feature type="transmembrane region" description="Helical" evidence="1">
    <location>
        <begin position="181"/>
        <end position="203"/>
    </location>
</feature>
<dbReference type="SUPFAM" id="SSF103481">
    <property type="entry name" value="Multidrug resistance efflux transporter EmrE"/>
    <property type="match status" value="2"/>
</dbReference>
<keyword evidence="1" id="KW-0812">Transmembrane</keyword>
<name>A0A161LCM9_9BACT</name>
<evidence type="ECO:0000313" key="3">
    <source>
        <dbReference type="EMBL" id="GAT61447.1"/>
    </source>
</evidence>
<keyword evidence="1" id="KW-1133">Transmembrane helix</keyword>
<reference evidence="4" key="2">
    <citation type="journal article" date="2017" name="Genome Announc.">
        <title>Draft genome sequence of Paludibacter jiangxiensis NM7(T), a propionate-producing fermentative bacterium.</title>
        <authorList>
            <person name="Qiu Y.-L."/>
            <person name="Tourlousse D.M."/>
            <person name="Matsuura N."/>
            <person name="Ohashi A."/>
            <person name="Sekiguchi Y."/>
        </authorList>
    </citation>
    <scope>NUCLEOTIDE SEQUENCE [LARGE SCALE GENOMIC DNA]</scope>
    <source>
        <strain evidence="4">NM7</strain>
    </source>
</reference>
<feature type="transmembrane region" description="Helical" evidence="1">
    <location>
        <begin position="152"/>
        <end position="169"/>
    </location>
</feature>
<dbReference type="RefSeq" id="WP_068701011.1">
    <property type="nucleotide sequence ID" value="NZ_BDCR01000001.1"/>
</dbReference>
<feature type="transmembrane region" description="Helical" evidence="1">
    <location>
        <begin position="243"/>
        <end position="263"/>
    </location>
</feature>
<dbReference type="InterPro" id="IPR037185">
    <property type="entry name" value="EmrE-like"/>
</dbReference>